<dbReference type="GO" id="GO:0000776">
    <property type="term" value="C:kinetochore"/>
    <property type="evidence" value="ECO:0007669"/>
    <property type="project" value="TreeGrafter"/>
</dbReference>
<feature type="compositionally biased region" description="Polar residues" evidence="7">
    <location>
        <begin position="204"/>
        <end position="220"/>
    </location>
</feature>
<feature type="compositionally biased region" description="Polar residues" evidence="7">
    <location>
        <begin position="377"/>
        <end position="394"/>
    </location>
</feature>
<reference evidence="9" key="1">
    <citation type="journal article" date="2022" name="bioRxiv">
        <title>Deciphering the potential niche of two novel black yeast fungi from a biological soil crust based on their genomes, phenotypes, and melanin regulation.</title>
        <authorList>
            <consortium name="DOE Joint Genome Institute"/>
            <person name="Carr E.C."/>
            <person name="Barton Q."/>
            <person name="Grambo S."/>
            <person name="Sullivan M."/>
            <person name="Renfro C.M."/>
            <person name="Kuo A."/>
            <person name="Pangilinan J."/>
            <person name="Lipzen A."/>
            <person name="Keymanesh K."/>
            <person name="Savage E."/>
            <person name="Barry K."/>
            <person name="Grigoriev I.V."/>
            <person name="Riekhof W.R."/>
            <person name="Harris S.S."/>
        </authorList>
    </citation>
    <scope>NUCLEOTIDE SEQUENCE</scope>
    <source>
        <strain evidence="9">JF 03-4F</strain>
    </source>
</reference>
<evidence type="ECO:0000256" key="1">
    <source>
        <dbReference type="ARBA" id="ARBA00004245"/>
    </source>
</evidence>
<dbReference type="GO" id="GO:0051642">
    <property type="term" value="P:centrosome localization"/>
    <property type="evidence" value="ECO:0007669"/>
    <property type="project" value="TreeGrafter"/>
</dbReference>
<accession>A0AAN6DVB7</accession>
<feature type="region of interest" description="Disordered" evidence="7">
    <location>
        <begin position="547"/>
        <end position="692"/>
    </location>
</feature>
<dbReference type="GO" id="GO:0005874">
    <property type="term" value="C:microtubule"/>
    <property type="evidence" value="ECO:0007669"/>
    <property type="project" value="UniProtKB-KW"/>
</dbReference>
<feature type="compositionally biased region" description="Polar residues" evidence="7">
    <location>
        <begin position="648"/>
        <end position="681"/>
    </location>
</feature>
<evidence type="ECO:0000256" key="2">
    <source>
        <dbReference type="ARBA" id="ARBA00007429"/>
    </source>
</evidence>
<dbReference type="Gene3D" id="6.10.250.1080">
    <property type="match status" value="1"/>
</dbReference>
<evidence type="ECO:0000256" key="7">
    <source>
        <dbReference type="SAM" id="MobiDB-lite"/>
    </source>
</evidence>
<feature type="region of interest" description="Disordered" evidence="7">
    <location>
        <begin position="361"/>
        <end position="522"/>
    </location>
</feature>
<evidence type="ECO:0000259" key="8">
    <source>
        <dbReference type="Pfam" id="PF04880"/>
    </source>
</evidence>
<evidence type="ECO:0000256" key="5">
    <source>
        <dbReference type="ARBA" id="ARBA00023054"/>
    </source>
</evidence>
<feature type="region of interest" description="Disordered" evidence="7">
    <location>
        <begin position="195"/>
        <end position="338"/>
    </location>
</feature>
<dbReference type="GO" id="GO:0005871">
    <property type="term" value="C:kinesin complex"/>
    <property type="evidence" value="ECO:0007669"/>
    <property type="project" value="TreeGrafter"/>
</dbReference>
<comment type="subcellular location">
    <subcellularLocation>
        <location evidence="1">Cytoplasm</location>
        <location evidence="1">Cytoskeleton</location>
    </subcellularLocation>
</comment>
<sequence>MPSSDAVPSSPPGPGTSLEDSLKYYKAQYEQLEADLADFQSSSKELEAELEKDIEASEKRERQLKDKAANLQYEVDEWKAKYKQSKTEASNVQNALQKEITELRDTNRTLTMRLRDIEVANDDFERQQRNTESSLEDMESKYNQTIERSVLLEDELRTGEQERESLRIEAQRLRDELSDLKIETDITKEKLRKALENSTRRQKNLTLQPIALSTSPRSELSPTTTSASSPTFDTPPTKTASSSGLSDTPTPPSPPISIRSATASKPLTTPGLSKTRMSMTNGGPMQRPATTASTTRPKGHVRGPSVPGLSRTGPSSSIRQSLSKPLPPRTTAGLPQSASLIHIRNLRGKMQKLEERVINARSRLPAPVNTPPKVSPRSGSALGNHNHIPSSVTVRSRKGMRNSSVNGSDSLPDPKAQAQDTPSRPRPSRLSLSQHQHQQQPPSPMRGEMPPPRPSSRASGLSGRSSFAPGHSRPGSRASASVSGFRTPLGGGLGSKFAPNATTDAVRPKSSLSSYGSGYDGALDEDDELAINPWDTPGTAAAAAAAAAAATPTPRRTTFSKRTSDVGTAIPSPTKRTSLGGAQAKLGGGPGRRQSSGFAPPSTAEMRPPSRTMNHVQEGRPSSRQLNHVQEGRPSSRQLNHVLEGRPSSRQQFNHVQDGRPSSRQLNHLQEGRPSSRQLNHVQEGYDLNETF</sequence>
<keyword evidence="10" id="KW-1185">Reference proteome</keyword>
<name>A0AAN6DVB7_9EURO</name>
<feature type="compositionally biased region" description="Low complexity" evidence="7">
    <location>
        <begin position="455"/>
        <end position="466"/>
    </location>
</feature>
<feature type="compositionally biased region" description="Low complexity" evidence="7">
    <location>
        <begin position="221"/>
        <end position="248"/>
    </location>
</feature>
<proteinExistence type="inferred from homology"/>
<feature type="compositionally biased region" description="Polar residues" evidence="7">
    <location>
        <begin position="611"/>
        <end position="639"/>
    </location>
</feature>
<feature type="compositionally biased region" description="Polar residues" evidence="7">
    <location>
        <begin position="312"/>
        <end position="323"/>
    </location>
</feature>
<dbReference type="Proteomes" id="UP001203852">
    <property type="component" value="Unassembled WGS sequence"/>
</dbReference>
<dbReference type="PANTHER" id="PTHR10921:SF1">
    <property type="entry name" value="NUCLEAR DISTRIBUTION PROTEIN NUDE HOMOLOG"/>
    <property type="match status" value="1"/>
</dbReference>
<feature type="compositionally biased region" description="Low complexity" evidence="7">
    <location>
        <begin position="510"/>
        <end position="521"/>
    </location>
</feature>
<evidence type="ECO:0000256" key="6">
    <source>
        <dbReference type="ARBA" id="ARBA00023212"/>
    </source>
</evidence>
<comment type="caution">
    <text evidence="9">The sequence shown here is derived from an EMBL/GenBank/DDBJ whole genome shotgun (WGS) entry which is preliminary data.</text>
</comment>
<keyword evidence="5" id="KW-0175">Coiled coil</keyword>
<dbReference type="InterPro" id="IPR006964">
    <property type="entry name" value="NUDE_dom"/>
</dbReference>
<dbReference type="GO" id="GO:0047496">
    <property type="term" value="P:vesicle transport along microtubule"/>
    <property type="evidence" value="ECO:0007669"/>
    <property type="project" value="TreeGrafter"/>
</dbReference>
<organism evidence="9 10">
    <name type="scientific">Exophiala viscosa</name>
    <dbReference type="NCBI Taxonomy" id="2486360"/>
    <lineage>
        <taxon>Eukaryota</taxon>
        <taxon>Fungi</taxon>
        <taxon>Dikarya</taxon>
        <taxon>Ascomycota</taxon>
        <taxon>Pezizomycotina</taxon>
        <taxon>Eurotiomycetes</taxon>
        <taxon>Chaetothyriomycetidae</taxon>
        <taxon>Chaetothyriales</taxon>
        <taxon>Herpotrichiellaceae</taxon>
        <taxon>Exophiala</taxon>
    </lineage>
</organism>
<evidence type="ECO:0000313" key="9">
    <source>
        <dbReference type="EMBL" id="KAI1612763.1"/>
    </source>
</evidence>
<dbReference type="EMBL" id="MU404354">
    <property type="protein sequence ID" value="KAI1612763.1"/>
    <property type="molecule type" value="Genomic_DNA"/>
</dbReference>
<evidence type="ECO:0000313" key="10">
    <source>
        <dbReference type="Proteomes" id="UP001203852"/>
    </source>
</evidence>
<dbReference type="PANTHER" id="PTHR10921">
    <property type="entry name" value="NUCLEAR DISTRIBUTION PROTEIN NUDE HOMOLOG 1"/>
    <property type="match status" value="1"/>
</dbReference>
<dbReference type="InterPro" id="IPR033494">
    <property type="entry name" value="NUDE"/>
</dbReference>
<comment type="similarity">
    <text evidence="2">Belongs to the nudE family.</text>
</comment>
<dbReference type="Pfam" id="PF04880">
    <property type="entry name" value="NUDE_C"/>
    <property type="match status" value="1"/>
</dbReference>
<keyword evidence="6" id="KW-0206">Cytoskeleton</keyword>
<feature type="compositionally biased region" description="Low complexity" evidence="7">
    <location>
        <begin position="428"/>
        <end position="440"/>
    </location>
</feature>
<gene>
    <name evidence="9" type="ORF">EDD36DRAFT_245196</name>
</gene>
<feature type="compositionally biased region" description="Low complexity" evidence="7">
    <location>
        <begin position="547"/>
        <end position="557"/>
    </location>
</feature>
<feature type="compositionally biased region" description="Pro residues" evidence="7">
    <location>
        <begin position="441"/>
        <end position="454"/>
    </location>
</feature>
<feature type="compositionally biased region" description="Polar residues" evidence="7">
    <location>
        <begin position="265"/>
        <end position="296"/>
    </location>
</feature>
<evidence type="ECO:0000256" key="3">
    <source>
        <dbReference type="ARBA" id="ARBA00022490"/>
    </source>
</evidence>
<keyword evidence="4" id="KW-0493">Microtubule</keyword>
<evidence type="ECO:0000256" key="4">
    <source>
        <dbReference type="ARBA" id="ARBA00022701"/>
    </source>
</evidence>
<feature type="domain" description="NUDE" evidence="8">
    <location>
        <begin position="134"/>
        <end position="306"/>
    </location>
</feature>
<keyword evidence="3" id="KW-0963">Cytoplasm</keyword>
<protein>
    <submittedName>
        <fullName evidence="9">NUDE protein</fullName>
    </submittedName>
</protein>
<dbReference type="GO" id="GO:0007059">
    <property type="term" value="P:chromosome segregation"/>
    <property type="evidence" value="ECO:0007669"/>
    <property type="project" value="TreeGrafter"/>
</dbReference>
<dbReference type="AlphaFoldDB" id="A0AAN6DVB7"/>
<dbReference type="GO" id="GO:0007020">
    <property type="term" value="P:microtubule nucleation"/>
    <property type="evidence" value="ECO:0007669"/>
    <property type="project" value="TreeGrafter"/>
</dbReference>
<dbReference type="GO" id="GO:0008017">
    <property type="term" value="F:microtubule binding"/>
    <property type="evidence" value="ECO:0007669"/>
    <property type="project" value="InterPro"/>
</dbReference>
<dbReference type="GO" id="GO:0000132">
    <property type="term" value="P:establishment of mitotic spindle orientation"/>
    <property type="evidence" value="ECO:0007669"/>
    <property type="project" value="TreeGrafter"/>
</dbReference>